<dbReference type="Pfam" id="PF00560">
    <property type="entry name" value="LRR_1"/>
    <property type="match status" value="2"/>
</dbReference>
<dbReference type="PANTHER" id="PTHR46662">
    <property type="entry name" value="DI-GLUCOSE BINDING PROTEIN WITH LEUCINE-RICH REPEAT DOMAIN-CONTAINING PROTEIN"/>
    <property type="match status" value="1"/>
</dbReference>
<keyword evidence="4" id="KW-0325">Glycoprotein</keyword>
<dbReference type="PRINTS" id="PR00019">
    <property type="entry name" value="LEURICHRPT"/>
</dbReference>
<dbReference type="Gramene" id="KQK93957">
    <property type="protein sequence ID" value="KQK93957"/>
    <property type="gene ID" value="SETIT_026719mg"/>
</dbReference>
<reference evidence="6" key="1">
    <citation type="journal article" date="2012" name="Nat. Biotechnol.">
        <title>Reference genome sequence of the model plant Setaria.</title>
        <authorList>
            <person name="Bennetzen J.L."/>
            <person name="Schmutz J."/>
            <person name="Wang H."/>
            <person name="Percifield R."/>
            <person name="Hawkins J."/>
            <person name="Pontaroli A.C."/>
            <person name="Estep M."/>
            <person name="Feng L."/>
            <person name="Vaughn J.N."/>
            <person name="Grimwood J."/>
            <person name="Jenkins J."/>
            <person name="Barry K."/>
            <person name="Lindquist E."/>
            <person name="Hellsten U."/>
            <person name="Deshpande S."/>
            <person name="Wang X."/>
            <person name="Wu X."/>
            <person name="Mitros T."/>
            <person name="Triplett J."/>
            <person name="Yang X."/>
            <person name="Ye C.Y."/>
            <person name="Mauro-Herrera M."/>
            <person name="Wang L."/>
            <person name="Li P."/>
            <person name="Sharma M."/>
            <person name="Sharma R."/>
            <person name="Ronald P.C."/>
            <person name="Panaud O."/>
            <person name="Kellogg E.A."/>
            <person name="Brutnell T.P."/>
            <person name="Doust A.N."/>
            <person name="Tuskan G.A."/>
            <person name="Rokhsar D."/>
            <person name="Devos K.M."/>
        </authorList>
    </citation>
    <scope>NUCLEOTIDE SEQUENCE [LARGE SCALE GENOMIC DNA]</scope>
    <source>
        <strain evidence="6">cv. Yugu1</strain>
    </source>
</reference>
<dbReference type="FunFam" id="3.80.10.10:FF:000041">
    <property type="entry name" value="LRR receptor-like serine/threonine-protein kinase ERECTA"/>
    <property type="match status" value="1"/>
</dbReference>
<evidence type="ECO:0000313" key="6">
    <source>
        <dbReference type="Proteomes" id="UP000004995"/>
    </source>
</evidence>
<name>K3ZJG6_SETIT</name>
<dbReference type="EnsemblPlants" id="KQK93957">
    <property type="protein sequence ID" value="KQK93957"/>
    <property type="gene ID" value="SETIT_026719mg"/>
</dbReference>
<keyword evidence="2" id="KW-0732">Signal</keyword>
<evidence type="ECO:0000256" key="2">
    <source>
        <dbReference type="ARBA" id="ARBA00022729"/>
    </source>
</evidence>
<dbReference type="Gene3D" id="3.80.10.10">
    <property type="entry name" value="Ribonuclease Inhibitor"/>
    <property type="match status" value="1"/>
</dbReference>
<dbReference type="AlphaFoldDB" id="K3ZJG6"/>
<dbReference type="InterPro" id="IPR003591">
    <property type="entry name" value="Leu-rich_rpt_typical-subtyp"/>
</dbReference>
<dbReference type="PANTHER" id="PTHR46662:SF98">
    <property type="entry name" value="NON-SPECIFIC SERINE_THREONINE PROTEIN KINASE"/>
    <property type="match status" value="1"/>
</dbReference>
<dbReference type="eggNOG" id="ENOG502QUNV">
    <property type="taxonomic scope" value="Eukaryota"/>
</dbReference>
<dbReference type="PROSITE" id="PS51450">
    <property type="entry name" value="LRR"/>
    <property type="match status" value="1"/>
</dbReference>
<dbReference type="OMA" id="TEDPCEW"/>
<dbReference type="InterPro" id="IPR001611">
    <property type="entry name" value="Leu-rich_rpt"/>
</dbReference>
<keyword evidence="3" id="KW-0677">Repeat</keyword>
<dbReference type="FunFam" id="3.80.10.10:FF:001678">
    <property type="entry name" value="Calmodulin-binding receptor kinase CaMRLK"/>
    <property type="match status" value="1"/>
</dbReference>
<evidence type="ECO:0000313" key="5">
    <source>
        <dbReference type="EnsemblPlants" id="KQK93957"/>
    </source>
</evidence>
<evidence type="ECO:0000256" key="3">
    <source>
        <dbReference type="ARBA" id="ARBA00022737"/>
    </source>
</evidence>
<organism evidence="5 6">
    <name type="scientific">Setaria italica</name>
    <name type="common">Foxtail millet</name>
    <name type="synonym">Panicum italicum</name>
    <dbReference type="NCBI Taxonomy" id="4555"/>
    <lineage>
        <taxon>Eukaryota</taxon>
        <taxon>Viridiplantae</taxon>
        <taxon>Streptophyta</taxon>
        <taxon>Embryophyta</taxon>
        <taxon>Tracheophyta</taxon>
        <taxon>Spermatophyta</taxon>
        <taxon>Magnoliopsida</taxon>
        <taxon>Liliopsida</taxon>
        <taxon>Poales</taxon>
        <taxon>Poaceae</taxon>
        <taxon>PACMAD clade</taxon>
        <taxon>Panicoideae</taxon>
        <taxon>Panicodae</taxon>
        <taxon>Paniceae</taxon>
        <taxon>Cenchrinae</taxon>
        <taxon>Setaria</taxon>
    </lineage>
</organism>
<evidence type="ECO:0000256" key="4">
    <source>
        <dbReference type="ARBA" id="ARBA00023180"/>
    </source>
</evidence>
<dbReference type="SUPFAM" id="SSF52058">
    <property type="entry name" value="L domain-like"/>
    <property type="match status" value="1"/>
</dbReference>
<evidence type="ECO:0000256" key="1">
    <source>
        <dbReference type="ARBA" id="ARBA00022614"/>
    </source>
</evidence>
<dbReference type="HOGENOM" id="CLU_974545_0_0_1"/>
<evidence type="ECO:0008006" key="7">
    <source>
        <dbReference type="Google" id="ProtNLM"/>
    </source>
</evidence>
<dbReference type="SMART" id="SM00369">
    <property type="entry name" value="LRR_TYP"/>
    <property type="match status" value="4"/>
</dbReference>
<dbReference type="Pfam" id="PF13855">
    <property type="entry name" value="LRR_8"/>
    <property type="match status" value="2"/>
</dbReference>
<dbReference type="InterPro" id="IPR032675">
    <property type="entry name" value="LRR_dom_sf"/>
</dbReference>
<dbReference type="EMBL" id="AGNK02004726">
    <property type="status" value="NOT_ANNOTATED_CDS"/>
    <property type="molecule type" value="Genomic_DNA"/>
</dbReference>
<reference evidence="5" key="2">
    <citation type="submission" date="2018-08" db="UniProtKB">
        <authorList>
            <consortium name="EnsemblPlants"/>
        </authorList>
    </citation>
    <scope>IDENTIFICATION</scope>
    <source>
        <strain evidence="5">Yugu1</strain>
    </source>
</reference>
<proteinExistence type="predicted"/>
<dbReference type="STRING" id="4555.K3ZJG6"/>
<keyword evidence="1" id="KW-0433">Leucine-rich repeat</keyword>
<dbReference type="Proteomes" id="UP000004995">
    <property type="component" value="Unassembled WGS sequence"/>
</dbReference>
<protein>
    <recommendedName>
        <fullName evidence="7">Leucine-rich repeat-containing N-terminal plant-type domain-containing protein</fullName>
    </recommendedName>
</protein>
<keyword evidence="6" id="KW-1185">Reference proteome</keyword>
<accession>K3ZJG6</accession>
<dbReference type="InParanoid" id="K3ZJG6"/>
<sequence>MAIAEPSPPQLDKAQESIMQGISSLLSLSGVGLSDATILSSICQLDTLRSLDLSKNFFTSLPGQHPPCPMKDGLQMLNFSSNRLSGQPGNFSGFPNLEVLDLSFNYLGGSISTQLTYLLKLRSLNLTSNHFEGSVPTTMVPSLEELVLSGNRFSGQIPMGLFGYADLTLLDLSRNNLTGKIRDEFLSLPRLSSLLLSGNNLSRAIPQSLLNLTMLCSFAGNQNRFHGAIPKGITKNIRMLDLSYNNLSGEIPSDLLLPDRLEAVDLIANRLEGPSFLGTSLKAFIT</sequence>